<sequence length="162" mass="18962">MSKILTSPILIIFSFLTWGHLAELKTLNETEYEKNLNTASELYLKKKKIPEAILIKLIPDNYTEFGIYYGTTGPDHKLAETDFFYDTTRLIFEKVTSEKNNDFYLPSLKLISFADGEFAEEFIEYLELIIEMDKEKFCKSIKGKDYTNSNPIKYYLELNNCE</sequence>
<gene>
    <name evidence="1" type="ORF">C1H87_21765</name>
</gene>
<dbReference type="RefSeq" id="WP_102757840.1">
    <property type="nucleotide sequence ID" value="NZ_CP025791.1"/>
</dbReference>
<dbReference type="AlphaFoldDB" id="A0A2K9PXC8"/>
<reference evidence="1 2" key="1">
    <citation type="submission" date="2018-01" db="EMBL/GenBank/DDBJ databases">
        <title>Complete genome sequence of Flavivirga eckloniae ECD14 isolated from seaweed Ecklonia cava.</title>
        <authorList>
            <person name="Lee J.H."/>
            <person name="Baik K.S."/>
            <person name="Seong C.N."/>
        </authorList>
    </citation>
    <scope>NUCLEOTIDE SEQUENCE [LARGE SCALE GENOMIC DNA]</scope>
    <source>
        <strain evidence="1 2">ECD14</strain>
    </source>
</reference>
<proteinExistence type="predicted"/>
<evidence type="ECO:0000313" key="1">
    <source>
        <dbReference type="EMBL" id="AUP81197.1"/>
    </source>
</evidence>
<dbReference type="Proteomes" id="UP000235826">
    <property type="component" value="Chromosome"/>
</dbReference>
<dbReference type="KEGG" id="fek:C1H87_21765"/>
<evidence type="ECO:0000313" key="2">
    <source>
        <dbReference type="Proteomes" id="UP000235826"/>
    </source>
</evidence>
<name>A0A2K9PXC8_9FLAO</name>
<dbReference type="OrthoDB" id="1446086at2"/>
<accession>A0A2K9PXC8</accession>
<dbReference type="EMBL" id="CP025791">
    <property type="protein sequence ID" value="AUP81197.1"/>
    <property type="molecule type" value="Genomic_DNA"/>
</dbReference>
<keyword evidence="2" id="KW-1185">Reference proteome</keyword>
<organism evidence="1 2">
    <name type="scientific">Flavivirga eckloniae</name>
    <dbReference type="NCBI Taxonomy" id="1803846"/>
    <lineage>
        <taxon>Bacteria</taxon>
        <taxon>Pseudomonadati</taxon>
        <taxon>Bacteroidota</taxon>
        <taxon>Flavobacteriia</taxon>
        <taxon>Flavobacteriales</taxon>
        <taxon>Flavobacteriaceae</taxon>
        <taxon>Flavivirga</taxon>
    </lineage>
</organism>
<protein>
    <submittedName>
        <fullName evidence="1">Uncharacterized protein</fullName>
    </submittedName>
</protein>